<evidence type="ECO:0000256" key="14">
    <source>
        <dbReference type="ARBA" id="ARBA00023198"/>
    </source>
</evidence>
<dbReference type="PIRSF" id="PIRSF037595">
    <property type="entry name" value="Toll-like_receptor"/>
    <property type="match status" value="1"/>
</dbReference>
<dbReference type="GO" id="GO:0004888">
    <property type="term" value="F:transmembrane signaling receptor activity"/>
    <property type="evidence" value="ECO:0007669"/>
    <property type="project" value="InterPro"/>
</dbReference>
<feature type="domain" description="TIR" evidence="19">
    <location>
        <begin position="640"/>
        <end position="783"/>
    </location>
</feature>
<evidence type="ECO:0000313" key="20">
    <source>
        <dbReference type="Ensembl" id="ENSXETP00000003822"/>
    </source>
</evidence>
<dbReference type="SUPFAM" id="SSF52058">
    <property type="entry name" value="L domain-like"/>
    <property type="match status" value="3"/>
</dbReference>
<dbReference type="InterPro" id="IPR001611">
    <property type="entry name" value="Leu-rich_rpt"/>
</dbReference>
<accession>A0A7D9NKA2</accession>
<dbReference type="Ensembl" id="ENSXETT00000003822">
    <property type="protein sequence ID" value="ENSXETP00000003822"/>
    <property type="gene ID" value="ENSXETG00000001817"/>
</dbReference>
<evidence type="ECO:0000256" key="5">
    <source>
        <dbReference type="ARBA" id="ARBA00022692"/>
    </source>
</evidence>
<dbReference type="FunCoup" id="A0A7D9NKA2">
    <property type="interactions" value="470"/>
</dbReference>
<dbReference type="FunFam" id="3.40.50.10140:FF:000001">
    <property type="entry name" value="Toll-like receptor 2"/>
    <property type="match status" value="1"/>
</dbReference>
<dbReference type="InterPro" id="IPR035897">
    <property type="entry name" value="Toll_tir_struct_dom_sf"/>
</dbReference>
<dbReference type="SMART" id="SM00364">
    <property type="entry name" value="LRR_BAC"/>
    <property type="match status" value="6"/>
</dbReference>
<dbReference type="GO" id="GO:0002224">
    <property type="term" value="P:toll-like receptor signaling pathway"/>
    <property type="evidence" value="ECO:0007669"/>
    <property type="project" value="InterPro"/>
</dbReference>
<dbReference type="SMART" id="SM00255">
    <property type="entry name" value="TIR"/>
    <property type="match status" value="1"/>
</dbReference>
<comment type="subcellular location">
    <subcellularLocation>
        <location evidence="1">Membrane</location>
        <topology evidence="1">Single-pass type I membrane protein</topology>
    </subcellularLocation>
</comment>
<evidence type="ECO:0000256" key="2">
    <source>
        <dbReference type="ARBA" id="ARBA00009634"/>
    </source>
</evidence>
<evidence type="ECO:0000256" key="13">
    <source>
        <dbReference type="ARBA" id="ARBA00023180"/>
    </source>
</evidence>
<keyword evidence="13" id="KW-0325">Glycoprotein</keyword>
<keyword evidence="11 17" id="KW-0472">Membrane</keyword>
<keyword evidence="6 18" id="KW-0732">Signal</keyword>
<dbReference type="InParanoid" id="A0A7D9NKA2"/>
<evidence type="ECO:0000256" key="16">
    <source>
        <dbReference type="PIRSR" id="PIRSR037595-2"/>
    </source>
</evidence>
<dbReference type="Pfam" id="PF00560">
    <property type="entry name" value="LRR_1"/>
    <property type="match status" value="2"/>
</dbReference>
<feature type="chain" id="PRO_5030163060" evidence="18">
    <location>
        <begin position="29"/>
        <end position="790"/>
    </location>
</feature>
<evidence type="ECO:0000256" key="18">
    <source>
        <dbReference type="SAM" id="SignalP"/>
    </source>
</evidence>
<dbReference type="SMART" id="SM00082">
    <property type="entry name" value="LRRCT"/>
    <property type="match status" value="1"/>
</dbReference>
<dbReference type="GO" id="GO:0045087">
    <property type="term" value="P:innate immune response"/>
    <property type="evidence" value="ECO:0007669"/>
    <property type="project" value="UniProtKB-UniRule"/>
</dbReference>
<feature type="disulfide bond" evidence="16">
    <location>
        <begin position="436"/>
        <end position="458"/>
    </location>
</feature>
<keyword evidence="5 17" id="KW-0812">Transmembrane</keyword>
<evidence type="ECO:0000256" key="10">
    <source>
        <dbReference type="ARBA" id="ARBA00023027"/>
    </source>
</evidence>
<feature type="disulfide bond" evidence="16">
    <location>
        <begin position="352"/>
        <end position="381"/>
    </location>
</feature>
<protein>
    <submittedName>
        <fullName evidence="20">Toll-like receptor 2</fullName>
    </submittedName>
</protein>
<dbReference type="Bgee" id="ENSXETG00000001817">
    <property type="expression patterns" value="Expressed in liver and 3 other cell types or tissues"/>
</dbReference>
<evidence type="ECO:0000256" key="12">
    <source>
        <dbReference type="ARBA" id="ARBA00023170"/>
    </source>
</evidence>
<dbReference type="FunFam" id="3.80.10.10:FF:000046">
    <property type="entry name" value="Toll-like receptor 2"/>
    <property type="match status" value="1"/>
</dbReference>
<keyword evidence="8 15" id="KW-0391">Immunity</keyword>
<evidence type="ECO:0000256" key="4">
    <source>
        <dbReference type="ARBA" id="ARBA00022614"/>
    </source>
</evidence>
<dbReference type="Pfam" id="PF13855">
    <property type="entry name" value="LRR_8"/>
    <property type="match status" value="1"/>
</dbReference>
<dbReference type="PROSITE" id="PS51450">
    <property type="entry name" value="LRR"/>
    <property type="match status" value="3"/>
</dbReference>
<sequence>MRCFSTSVMYIYSICIIYLLAIAELSKGNTDCPCDAAHFCHCSSMHWEAIPSGLPRDVRGLNLSSNAIQIVTETDLKPYDQLQTLLLQYNAIHTINDGSFQPLGNLEELDLSYNNLVLLSSVWFRNLNKLKHLNLLGNQYITLGNDSLFASLSSLSSLQFGNQNFDAIQKQSFEGLERLNTLEINAAQLTLYEEGSLGRMKQIYHTILRVNLTLLPALLKDLVHSVTLLEITDTEFSTPADMQAFEVLAYTSVKQFIFRNCTIVDVSGYRFVEIIQTYRNITDVVMKNCRLLGRGLDCPNLKRTTSSVTTIIINNIEVSLYYIFSDLSSLHQIIPQFTYVTVTDSPVYLIPCQFSQSFTSLQYLDVSGGKLDNTYLGSSVCYHEGGGACPKLQTLNVSRNLLTSVPKVAQFLSGLNYLTNLDISQNKFSELSTSKCQWPKNLKYLNISNNQINIITTCIPPTLQILDVSSNYLTVFAIEMPNLTELYISNNRLSKLPEGMYFTSLVLLSISRNDLNGFGQSDLELFSNRTILDARANNYKCSCQFLDFIRSNTAVLVGWPDNYKCASPASVKDVQIQDANLPPLVCHKTLIVTLSCILLIALVAAIVALCHFLHVVWYAKMTWAWLKAKRKPLKNCDREICFDGFVSYSERDSEWVENMMVPKLENATLAMKLCLHKRDFVPGKWIIDNIIDAMEKSYKTVFVLSEHFVRSEWCKYELEFSHFRLFDENNDSAILILLDPIEKETVPKRFCKLRKLMNTKTYLEWPTDEEQQEVFWDNLKTALQPADYIN</sequence>
<dbReference type="PROSITE" id="PS50104">
    <property type="entry name" value="TIR"/>
    <property type="match status" value="1"/>
</dbReference>
<evidence type="ECO:0000256" key="17">
    <source>
        <dbReference type="SAM" id="Phobius"/>
    </source>
</evidence>
<evidence type="ECO:0000256" key="8">
    <source>
        <dbReference type="ARBA" id="ARBA00022859"/>
    </source>
</evidence>
<dbReference type="SMART" id="SM00369">
    <property type="entry name" value="LRR_TYP"/>
    <property type="match status" value="5"/>
</dbReference>
<name>A0A7D9NKA2_XENTR</name>
<dbReference type="Gene3D" id="3.80.10.10">
    <property type="entry name" value="Ribonuclease Inhibitor"/>
    <property type="match status" value="1"/>
</dbReference>
<dbReference type="SUPFAM" id="SSF52200">
    <property type="entry name" value="Toll/Interleukin receptor TIR domain"/>
    <property type="match status" value="1"/>
</dbReference>
<dbReference type="GO" id="GO:0016020">
    <property type="term" value="C:membrane"/>
    <property type="evidence" value="ECO:0007669"/>
    <property type="project" value="UniProtKB-SubCell"/>
</dbReference>
<dbReference type="PANTHER" id="PTHR24365:SF550">
    <property type="entry name" value="TOLL-LIKE RECEPTOR 2"/>
    <property type="match status" value="1"/>
</dbReference>
<feature type="disulfide bond" evidence="16">
    <location>
        <begin position="34"/>
        <end position="40"/>
    </location>
</feature>
<keyword evidence="16" id="KW-1015">Disulfide bond</keyword>
<comment type="similarity">
    <text evidence="2 15">Belongs to the Toll-like receptor family.</text>
</comment>
<feature type="transmembrane region" description="Helical" evidence="17">
    <location>
        <begin position="590"/>
        <end position="619"/>
    </location>
</feature>
<evidence type="ECO:0000256" key="9">
    <source>
        <dbReference type="ARBA" id="ARBA00022989"/>
    </source>
</evidence>
<reference evidence="20" key="2">
    <citation type="submission" date="2011-06" db="UniProtKB">
        <authorList>
            <consortium name="Ensembl"/>
        </authorList>
    </citation>
    <scope>IDENTIFICATION</scope>
</reference>
<evidence type="ECO:0000256" key="7">
    <source>
        <dbReference type="ARBA" id="ARBA00022737"/>
    </source>
</evidence>
<dbReference type="PANTHER" id="PTHR24365">
    <property type="entry name" value="TOLL-LIKE RECEPTOR"/>
    <property type="match status" value="1"/>
</dbReference>
<evidence type="ECO:0000256" key="11">
    <source>
        <dbReference type="ARBA" id="ARBA00023136"/>
    </source>
</evidence>
<evidence type="ECO:0000259" key="19">
    <source>
        <dbReference type="PROSITE" id="PS50104"/>
    </source>
</evidence>
<keyword evidence="12 15" id="KW-0675">Receptor</keyword>
<keyword evidence="7" id="KW-0677">Repeat</keyword>
<dbReference type="Pfam" id="PF01582">
    <property type="entry name" value="TIR"/>
    <property type="match status" value="1"/>
</dbReference>
<dbReference type="Gene3D" id="3.40.50.10140">
    <property type="entry name" value="Toll/interleukin-1 receptor homology (TIR) domain"/>
    <property type="match status" value="1"/>
</dbReference>
<dbReference type="InterPro" id="IPR017241">
    <property type="entry name" value="Toll-like_receptor"/>
</dbReference>
<keyword evidence="9 17" id="KW-1133">Transmembrane helix</keyword>
<dbReference type="InterPro" id="IPR003591">
    <property type="entry name" value="Leu-rich_rpt_typical-subtyp"/>
</dbReference>
<dbReference type="InterPro" id="IPR000157">
    <property type="entry name" value="TIR_dom"/>
</dbReference>
<dbReference type="Xenbase" id="XB-GENE-481145">
    <property type="gene designation" value="tlr2"/>
</dbReference>
<evidence type="ECO:0000256" key="15">
    <source>
        <dbReference type="PIRNR" id="PIRNR037595"/>
    </source>
</evidence>
<keyword evidence="3 15" id="KW-0399">Innate immunity</keyword>
<dbReference type="DNASU" id="448153"/>
<dbReference type="GO" id="GO:0006954">
    <property type="term" value="P:inflammatory response"/>
    <property type="evidence" value="ECO:0007669"/>
    <property type="project" value="UniProtKB-UniRule"/>
</dbReference>
<keyword evidence="4" id="KW-0433">Leucine-rich repeat</keyword>
<keyword evidence="10" id="KW-0520">NAD</keyword>
<evidence type="ECO:0000256" key="3">
    <source>
        <dbReference type="ARBA" id="ARBA00022588"/>
    </source>
</evidence>
<dbReference type="InterPro" id="IPR032675">
    <property type="entry name" value="LRR_dom_sf"/>
</dbReference>
<feature type="signal peptide" evidence="18">
    <location>
        <begin position="1"/>
        <end position="28"/>
    </location>
</feature>
<evidence type="ECO:0000256" key="1">
    <source>
        <dbReference type="ARBA" id="ARBA00004479"/>
    </source>
</evidence>
<gene>
    <name evidence="20" type="primary">tlr2</name>
</gene>
<reference evidence="20" key="1">
    <citation type="journal article" date="2010" name="Science">
        <title>The genome of the Western clawed frog Xenopus tropicalis.</title>
        <authorList>
            <person name="Hellsten U."/>
            <person name="Harland R.M."/>
            <person name="Gilchrist M.J."/>
            <person name="Hendrix D."/>
            <person name="Jurka J."/>
            <person name="Kapitonov V."/>
            <person name="Ovcharenko I."/>
            <person name="Putnam N.H."/>
            <person name="Shu S."/>
            <person name="Taher L."/>
            <person name="Blitz I.L."/>
            <person name="Blumberg B."/>
            <person name="Dichmann D.S."/>
            <person name="Dubchak I."/>
            <person name="Amaya E."/>
            <person name="Detter J.C."/>
            <person name="Fletcher R."/>
            <person name="Gerhard D.S."/>
            <person name="Goodstein D."/>
            <person name="Graves T."/>
            <person name="Grigoriev I.V."/>
            <person name="Grimwood J."/>
            <person name="Kawashima T."/>
            <person name="Lindquist E."/>
            <person name="Lucas S.M."/>
            <person name="Mead P.E."/>
            <person name="Mitros T."/>
            <person name="Ogino H."/>
            <person name="Ohta Y."/>
            <person name="Poliakov A.V."/>
            <person name="Pollet N."/>
            <person name="Robert J."/>
            <person name="Salamov A."/>
            <person name="Sater A.K."/>
            <person name="Schmutz J."/>
            <person name="Terry A."/>
            <person name="Vize P.D."/>
            <person name="Warren W.C."/>
            <person name="Wells D."/>
            <person name="Wills A."/>
            <person name="Wilson R.K."/>
            <person name="Zimmerman L.B."/>
            <person name="Zorn A.M."/>
            <person name="Grainger R."/>
            <person name="Grammer T."/>
            <person name="Khokha M.K."/>
            <person name="Richardson P.M."/>
            <person name="Rokhsar D.S."/>
        </authorList>
    </citation>
    <scope>NUCLEOTIDE SEQUENCE [LARGE SCALE GENOMIC DNA]</scope>
    <source>
        <strain evidence="20">Nigerian</strain>
    </source>
</reference>
<proteinExistence type="inferred from homology"/>
<dbReference type="AlphaFoldDB" id="A0A7D9NKA2"/>
<organism evidence="20">
    <name type="scientific">Xenopus tropicalis</name>
    <name type="common">Western clawed frog</name>
    <name type="synonym">Silurana tropicalis</name>
    <dbReference type="NCBI Taxonomy" id="8364"/>
    <lineage>
        <taxon>Eukaryota</taxon>
        <taxon>Metazoa</taxon>
        <taxon>Chordata</taxon>
        <taxon>Craniata</taxon>
        <taxon>Vertebrata</taxon>
        <taxon>Euteleostomi</taxon>
        <taxon>Amphibia</taxon>
        <taxon>Batrachia</taxon>
        <taxon>Anura</taxon>
        <taxon>Pipoidea</taxon>
        <taxon>Pipidae</taxon>
        <taxon>Xenopodinae</taxon>
        <taxon>Xenopus</taxon>
        <taxon>Silurana</taxon>
    </lineage>
</organism>
<keyword evidence="14 15" id="KW-0395">Inflammatory response</keyword>
<dbReference type="GeneTree" id="ENSGT00940000156323"/>
<evidence type="ECO:0000256" key="6">
    <source>
        <dbReference type="ARBA" id="ARBA00022729"/>
    </source>
</evidence>
<dbReference type="InterPro" id="IPR000483">
    <property type="entry name" value="Cys-rich_flank_reg_C"/>
</dbReference>